<dbReference type="InterPro" id="IPR031959">
    <property type="entry name" value="DUF4779"/>
</dbReference>
<dbReference type="OrthoDB" id="6432502at2759"/>
<keyword evidence="2" id="KW-0732">Signal</keyword>
<feature type="compositionally biased region" description="Low complexity" evidence="1">
    <location>
        <begin position="322"/>
        <end position="331"/>
    </location>
</feature>
<dbReference type="Pfam" id="PF16009">
    <property type="entry name" value="DUF4779"/>
    <property type="match status" value="1"/>
</dbReference>
<evidence type="ECO:0000256" key="1">
    <source>
        <dbReference type="SAM" id="MobiDB-lite"/>
    </source>
</evidence>
<feature type="signal peptide" evidence="2">
    <location>
        <begin position="1"/>
        <end position="16"/>
    </location>
</feature>
<accession>A0A4C1Z381</accession>
<comment type="caution">
    <text evidence="3">The sequence shown here is derived from an EMBL/GenBank/DDBJ whole genome shotgun (WGS) entry which is preliminary data.</text>
</comment>
<organism evidence="3 4">
    <name type="scientific">Eumeta variegata</name>
    <name type="common">Bagworm moth</name>
    <name type="synonym">Eumeta japonica</name>
    <dbReference type="NCBI Taxonomy" id="151549"/>
    <lineage>
        <taxon>Eukaryota</taxon>
        <taxon>Metazoa</taxon>
        <taxon>Ecdysozoa</taxon>
        <taxon>Arthropoda</taxon>
        <taxon>Hexapoda</taxon>
        <taxon>Insecta</taxon>
        <taxon>Pterygota</taxon>
        <taxon>Neoptera</taxon>
        <taxon>Endopterygota</taxon>
        <taxon>Lepidoptera</taxon>
        <taxon>Glossata</taxon>
        <taxon>Ditrysia</taxon>
        <taxon>Tineoidea</taxon>
        <taxon>Psychidae</taxon>
        <taxon>Oiketicinae</taxon>
        <taxon>Eumeta</taxon>
    </lineage>
</organism>
<evidence type="ECO:0000313" key="4">
    <source>
        <dbReference type="Proteomes" id="UP000299102"/>
    </source>
</evidence>
<evidence type="ECO:0000256" key="2">
    <source>
        <dbReference type="SAM" id="SignalP"/>
    </source>
</evidence>
<feature type="compositionally biased region" description="Basic and acidic residues" evidence="1">
    <location>
        <begin position="147"/>
        <end position="156"/>
    </location>
</feature>
<dbReference type="AlphaFoldDB" id="A0A4C1Z381"/>
<feature type="region of interest" description="Disordered" evidence="1">
    <location>
        <begin position="147"/>
        <end position="184"/>
    </location>
</feature>
<proteinExistence type="predicted"/>
<dbReference type="EMBL" id="BGZK01001602">
    <property type="protein sequence ID" value="GBP83056.1"/>
    <property type="molecule type" value="Genomic_DNA"/>
</dbReference>
<feature type="chain" id="PRO_5020037632" evidence="2">
    <location>
        <begin position="17"/>
        <end position="356"/>
    </location>
</feature>
<evidence type="ECO:0000313" key="3">
    <source>
        <dbReference type="EMBL" id="GBP83056.1"/>
    </source>
</evidence>
<dbReference type="Proteomes" id="UP000299102">
    <property type="component" value="Unassembled WGS sequence"/>
</dbReference>
<protein>
    <submittedName>
        <fullName evidence="3">Uncharacterized protein</fullName>
    </submittedName>
</protein>
<feature type="region of interest" description="Disordered" evidence="1">
    <location>
        <begin position="310"/>
        <end position="356"/>
    </location>
</feature>
<reference evidence="3 4" key="1">
    <citation type="journal article" date="2019" name="Commun. Biol.">
        <title>The bagworm genome reveals a unique fibroin gene that provides high tensile strength.</title>
        <authorList>
            <person name="Kono N."/>
            <person name="Nakamura H."/>
            <person name="Ohtoshi R."/>
            <person name="Tomita M."/>
            <person name="Numata K."/>
            <person name="Arakawa K."/>
        </authorList>
    </citation>
    <scope>NUCLEOTIDE SEQUENCE [LARGE SCALE GENOMIC DNA]</scope>
</reference>
<keyword evidence="4" id="KW-1185">Reference proteome</keyword>
<gene>
    <name evidence="3" type="ORF">EVAR_31856_1</name>
</gene>
<feature type="compositionally biased region" description="Basic and acidic residues" evidence="1">
    <location>
        <begin position="332"/>
        <end position="346"/>
    </location>
</feature>
<name>A0A4C1Z381_EUMVA</name>
<sequence length="356" mass="38124">MAALLLLLGSLVAVDGMMRETVERTVMIRKIGSDLQPESTGFIYKRDHSGVAKVITLGENDVNKHFDNLPPSLYEQPASFAAPAPVAAGPFHDKEDGEKSASDAKESYTIPVVEDADEHDDFGKFFEKYADGFGDFKSDFGKDFGHFEDDGHHEEGGGQEYGSSGHAAHGDKGHKGYASSHSYGKGGAGDYHTEKYESYSVSGGGGYGKKYGGADSYGSDYAKGHKYDGSDHGHKASHSKGEETDGFHKIYDKNEFKKDHDFYDGGDFGGGYKKYGHGYAHHGSEAGKFEKGDSGNAGYGAGKFGKYGHLSKGVGEEEEAGHSSSAEGAVGYHDDKEHGSEGKQSDGKGYGFEVKH</sequence>